<proteinExistence type="predicted"/>
<sequence>MEDDPPCCCAQASDVPSWGVPRPTVIRAINKTVFRISRLRFSTLSRPFRHLDGSTVAPPLRCAILSLRYIGHGAKEPDSCGDQHRKEAEHHSIFDAAAPPIAASGLRRVGMNVTAIIDDTVPPFRAIFTFAGNRLRQIGRADRRLAVTAGNVEHVIRLTKSGDAPAQGPHQLLPGFDRGAQMRGAGRKVAMVQIIGL</sequence>
<keyword evidence="2" id="KW-1185">Reference proteome</keyword>
<reference evidence="1 2" key="1">
    <citation type="journal article" date="2018" name="Nat. Ecol. Evol.">
        <title>Shark genomes provide insights into elasmobranch evolution and the origin of vertebrates.</title>
        <authorList>
            <person name="Hara Y"/>
            <person name="Yamaguchi K"/>
            <person name="Onimaru K"/>
            <person name="Kadota M"/>
            <person name="Koyanagi M"/>
            <person name="Keeley SD"/>
            <person name="Tatsumi K"/>
            <person name="Tanaka K"/>
            <person name="Motone F"/>
            <person name="Kageyama Y"/>
            <person name="Nozu R"/>
            <person name="Adachi N"/>
            <person name="Nishimura O"/>
            <person name="Nakagawa R"/>
            <person name="Tanegashima C"/>
            <person name="Kiyatake I"/>
            <person name="Matsumoto R"/>
            <person name="Murakumo K"/>
            <person name="Nishida K"/>
            <person name="Terakita A"/>
            <person name="Kuratani S"/>
            <person name="Sato K"/>
            <person name="Hyodo S Kuraku.S."/>
        </authorList>
    </citation>
    <scope>NUCLEOTIDE SEQUENCE [LARGE SCALE GENOMIC DNA]</scope>
</reference>
<dbReference type="EMBL" id="BEZZ01195888">
    <property type="protein sequence ID" value="GCC46807.1"/>
    <property type="molecule type" value="Genomic_DNA"/>
</dbReference>
<feature type="non-terminal residue" evidence="1">
    <location>
        <position position="197"/>
    </location>
</feature>
<name>A0A401TVX6_CHIPU</name>
<organism evidence="1 2">
    <name type="scientific">Chiloscyllium punctatum</name>
    <name type="common">Brownbanded bambooshark</name>
    <name type="synonym">Hemiscyllium punctatum</name>
    <dbReference type="NCBI Taxonomy" id="137246"/>
    <lineage>
        <taxon>Eukaryota</taxon>
        <taxon>Metazoa</taxon>
        <taxon>Chordata</taxon>
        <taxon>Craniata</taxon>
        <taxon>Vertebrata</taxon>
        <taxon>Chondrichthyes</taxon>
        <taxon>Elasmobranchii</taxon>
        <taxon>Galeomorphii</taxon>
        <taxon>Galeoidea</taxon>
        <taxon>Orectolobiformes</taxon>
        <taxon>Hemiscylliidae</taxon>
        <taxon>Chiloscyllium</taxon>
    </lineage>
</organism>
<evidence type="ECO:0000313" key="2">
    <source>
        <dbReference type="Proteomes" id="UP000287033"/>
    </source>
</evidence>
<dbReference type="Proteomes" id="UP000287033">
    <property type="component" value="Unassembled WGS sequence"/>
</dbReference>
<comment type="caution">
    <text evidence="1">The sequence shown here is derived from an EMBL/GenBank/DDBJ whole genome shotgun (WGS) entry which is preliminary data.</text>
</comment>
<dbReference type="AlphaFoldDB" id="A0A401TVX6"/>
<protein>
    <submittedName>
        <fullName evidence="1">Uncharacterized protein</fullName>
    </submittedName>
</protein>
<evidence type="ECO:0000313" key="1">
    <source>
        <dbReference type="EMBL" id="GCC46807.1"/>
    </source>
</evidence>
<accession>A0A401TVX6</accession>
<gene>
    <name evidence="1" type="ORF">chiPu_0030895</name>
</gene>